<keyword evidence="3" id="KW-1185">Reference proteome</keyword>
<dbReference type="PANTHER" id="PTHR10910">
    <property type="entry name" value="EUKARYOTE SPECIFIC DSRNA BINDING PROTEIN"/>
    <property type="match status" value="1"/>
</dbReference>
<dbReference type="Pfam" id="PF02137">
    <property type="entry name" value="A_deamin"/>
    <property type="match status" value="1"/>
</dbReference>
<evidence type="ECO:0000259" key="1">
    <source>
        <dbReference type="PROSITE" id="PS50141"/>
    </source>
</evidence>
<dbReference type="GO" id="GO:0008251">
    <property type="term" value="F:tRNA-specific adenosine deaminase activity"/>
    <property type="evidence" value="ECO:0007669"/>
    <property type="project" value="TreeGrafter"/>
</dbReference>
<dbReference type="PANTHER" id="PTHR10910:SF62">
    <property type="entry name" value="AT07585P-RELATED"/>
    <property type="match status" value="1"/>
</dbReference>
<feature type="domain" description="A to I editase" evidence="1">
    <location>
        <begin position="47"/>
        <end position="353"/>
    </location>
</feature>
<dbReference type="STRING" id="933852.A0A0C3B2B2"/>
<dbReference type="GO" id="GO:0005737">
    <property type="term" value="C:cytoplasm"/>
    <property type="evidence" value="ECO:0007669"/>
    <property type="project" value="TreeGrafter"/>
</dbReference>
<sequence length="410" mass="44982">MDPTPTILRHFASLKYAPPKGRFTVLAAFYLVDAHQDVEDQRVMVISMATGTKCLATKNYSKIGDVVHDFHAEVLARRGAVRWLLQEMTRESEWLVAHANDEWTLREGLTLHMYISELPCGEASTRATALLQTLANPQMAALKSQATADPQNISQGLARGREGYELLNRVRTKPGRADAPVTNAMSCSDKIALWCGVGIQGALPVSLGLRPIYINSITIGSVHGVEALQGAEKLLLEDCNRAFRGRLGDIALGDGYSIYRPEVTFTPSIFEYGRVTAPERSSCNEAMCWIANEATVEVLNNGIRRGTLSKNRALPALRPRVCKASLYVIYQRALAWRTGSDRMSGAITYHAAKHGGAGADSETGCDPAQAIRGQALRLRAYHTAKERLRGNNGPLHGWVRCTGDYETFVL</sequence>
<gene>
    <name evidence="2" type="ORF">M408DRAFT_195684</name>
</gene>
<accession>A0A0C3B2B2</accession>
<dbReference type="HOGENOM" id="CLU_005382_5_0_1"/>
<dbReference type="GO" id="GO:0006382">
    <property type="term" value="P:adenosine to inosine editing"/>
    <property type="evidence" value="ECO:0007669"/>
    <property type="project" value="TreeGrafter"/>
</dbReference>
<dbReference type="OrthoDB" id="10268011at2759"/>
<dbReference type="Proteomes" id="UP000054097">
    <property type="component" value="Unassembled WGS sequence"/>
</dbReference>
<name>A0A0C3B2B2_SERVB</name>
<dbReference type="SMART" id="SM00552">
    <property type="entry name" value="ADEAMc"/>
    <property type="match status" value="1"/>
</dbReference>
<dbReference type="GO" id="GO:0006396">
    <property type="term" value="P:RNA processing"/>
    <property type="evidence" value="ECO:0007669"/>
    <property type="project" value="InterPro"/>
</dbReference>
<organism evidence="2 3">
    <name type="scientific">Serendipita vermifera MAFF 305830</name>
    <dbReference type="NCBI Taxonomy" id="933852"/>
    <lineage>
        <taxon>Eukaryota</taxon>
        <taxon>Fungi</taxon>
        <taxon>Dikarya</taxon>
        <taxon>Basidiomycota</taxon>
        <taxon>Agaricomycotina</taxon>
        <taxon>Agaricomycetes</taxon>
        <taxon>Sebacinales</taxon>
        <taxon>Serendipitaceae</taxon>
        <taxon>Serendipita</taxon>
    </lineage>
</organism>
<reference evidence="2 3" key="1">
    <citation type="submission" date="2014-04" db="EMBL/GenBank/DDBJ databases">
        <authorList>
            <consortium name="DOE Joint Genome Institute"/>
            <person name="Kuo A."/>
            <person name="Zuccaro A."/>
            <person name="Kohler A."/>
            <person name="Nagy L.G."/>
            <person name="Floudas D."/>
            <person name="Copeland A."/>
            <person name="Barry K.W."/>
            <person name="Cichocki N."/>
            <person name="Veneault-Fourrey C."/>
            <person name="LaButti K."/>
            <person name="Lindquist E.A."/>
            <person name="Lipzen A."/>
            <person name="Lundell T."/>
            <person name="Morin E."/>
            <person name="Murat C."/>
            <person name="Sun H."/>
            <person name="Tunlid A."/>
            <person name="Henrissat B."/>
            <person name="Grigoriev I.V."/>
            <person name="Hibbett D.S."/>
            <person name="Martin F."/>
            <person name="Nordberg H.P."/>
            <person name="Cantor M.N."/>
            <person name="Hua S.X."/>
        </authorList>
    </citation>
    <scope>NUCLEOTIDE SEQUENCE [LARGE SCALE GENOMIC DNA]</scope>
    <source>
        <strain evidence="2 3">MAFF 305830</strain>
    </source>
</reference>
<reference evidence="3" key="2">
    <citation type="submission" date="2015-01" db="EMBL/GenBank/DDBJ databases">
        <title>Evolutionary Origins and Diversification of the Mycorrhizal Mutualists.</title>
        <authorList>
            <consortium name="DOE Joint Genome Institute"/>
            <consortium name="Mycorrhizal Genomics Consortium"/>
            <person name="Kohler A."/>
            <person name="Kuo A."/>
            <person name="Nagy L.G."/>
            <person name="Floudas D."/>
            <person name="Copeland A."/>
            <person name="Barry K.W."/>
            <person name="Cichocki N."/>
            <person name="Veneault-Fourrey C."/>
            <person name="LaButti K."/>
            <person name="Lindquist E.A."/>
            <person name="Lipzen A."/>
            <person name="Lundell T."/>
            <person name="Morin E."/>
            <person name="Murat C."/>
            <person name="Riley R."/>
            <person name="Ohm R."/>
            <person name="Sun H."/>
            <person name="Tunlid A."/>
            <person name="Henrissat B."/>
            <person name="Grigoriev I.V."/>
            <person name="Hibbett D.S."/>
            <person name="Martin F."/>
        </authorList>
    </citation>
    <scope>NUCLEOTIDE SEQUENCE [LARGE SCALE GENOMIC DNA]</scope>
    <source>
        <strain evidence="3">MAFF 305830</strain>
    </source>
</reference>
<dbReference type="PROSITE" id="PS50141">
    <property type="entry name" value="A_DEAMIN_EDITASE"/>
    <property type="match status" value="1"/>
</dbReference>
<evidence type="ECO:0000313" key="2">
    <source>
        <dbReference type="EMBL" id="KIM26329.1"/>
    </source>
</evidence>
<proteinExistence type="predicted"/>
<protein>
    <recommendedName>
        <fullName evidence="1">A to I editase domain-containing protein</fullName>
    </recommendedName>
</protein>
<dbReference type="GO" id="GO:0005730">
    <property type="term" value="C:nucleolus"/>
    <property type="evidence" value="ECO:0007669"/>
    <property type="project" value="TreeGrafter"/>
</dbReference>
<dbReference type="InterPro" id="IPR002466">
    <property type="entry name" value="A_deamin"/>
</dbReference>
<evidence type="ECO:0000313" key="3">
    <source>
        <dbReference type="Proteomes" id="UP000054097"/>
    </source>
</evidence>
<dbReference type="AlphaFoldDB" id="A0A0C3B2B2"/>
<dbReference type="EMBL" id="KN824307">
    <property type="protein sequence ID" value="KIM26329.1"/>
    <property type="molecule type" value="Genomic_DNA"/>
</dbReference>
<dbReference type="GO" id="GO:0003725">
    <property type="term" value="F:double-stranded RNA binding"/>
    <property type="evidence" value="ECO:0007669"/>
    <property type="project" value="TreeGrafter"/>
</dbReference>
<dbReference type="GO" id="GO:0003726">
    <property type="term" value="F:double-stranded RNA adenosine deaminase activity"/>
    <property type="evidence" value="ECO:0007669"/>
    <property type="project" value="TreeGrafter"/>
</dbReference>